<comment type="catalytic activity">
    <reaction evidence="8">
        <text>2-oxo-dATP + H2O = 2-oxo-dAMP + diphosphate + H(+)</text>
        <dbReference type="Rhea" id="RHEA:31583"/>
        <dbReference type="ChEBI" id="CHEBI:15377"/>
        <dbReference type="ChEBI" id="CHEBI:15378"/>
        <dbReference type="ChEBI" id="CHEBI:33019"/>
        <dbReference type="ChEBI" id="CHEBI:63212"/>
        <dbReference type="ChEBI" id="CHEBI:77897"/>
        <dbReference type="EC" id="3.6.1.56"/>
    </reaction>
    <physiologicalReaction direction="left-to-right" evidence="8">
        <dbReference type="Rhea" id="RHEA:31584"/>
    </physiologicalReaction>
</comment>
<dbReference type="GO" id="GO:0042262">
    <property type="term" value="P:DNA protection"/>
    <property type="evidence" value="ECO:0007669"/>
    <property type="project" value="InterPro"/>
</dbReference>
<feature type="domain" description="Nudix hydrolase" evidence="22">
    <location>
        <begin position="1"/>
        <end position="126"/>
    </location>
</feature>
<evidence type="ECO:0000256" key="5">
    <source>
        <dbReference type="ARBA" id="ARBA00022801"/>
    </source>
</evidence>
<evidence type="ECO:0000256" key="13">
    <source>
        <dbReference type="ARBA" id="ARBA00029673"/>
    </source>
</evidence>
<evidence type="ECO:0000256" key="19">
    <source>
        <dbReference type="ARBA" id="ARBA00048894"/>
    </source>
</evidence>
<comment type="caution">
    <text evidence="23">The sequence shown here is derived from an EMBL/GenBank/DDBJ whole genome shotgun (WGS) entry which is preliminary data.</text>
</comment>
<evidence type="ECO:0000256" key="10">
    <source>
        <dbReference type="ARBA" id="ARBA00024596"/>
    </source>
</evidence>
<dbReference type="GO" id="GO:0008828">
    <property type="term" value="F:dATP diphosphatase activity"/>
    <property type="evidence" value="ECO:0007669"/>
    <property type="project" value="UniProtKB-EC"/>
</dbReference>
<protein>
    <recommendedName>
        <fullName evidence="12">Oxidized purine nucleoside triphosphate hydrolase</fullName>
        <ecNumber evidence="11">3.6.1.56</ecNumber>
    </recommendedName>
    <alternativeName>
        <fullName evidence="16">2-hydroxy-dATP diphosphatase</fullName>
    </alternativeName>
    <alternativeName>
        <fullName evidence="15">7,8-dihydro-8-oxoguanine triphosphatase</fullName>
    </alternativeName>
    <alternativeName>
        <fullName evidence="14">8-oxo-dGTPase</fullName>
    </alternativeName>
    <alternativeName>
        <fullName evidence="17">Methylated purine nucleoside triphosphate hydrolase</fullName>
    </alternativeName>
    <alternativeName>
        <fullName evidence="13">Nucleoside diphosphate-linked moiety X motif 1</fullName>
    </alternativeName>
</protein>
<evidence type="ECO:0000256" key="4">
    <source>
        <dbReference type="ARBA" id="ARBA00022723"/>
    </source>
</evidence>
<reference evidence="23 24" key="1">
    <citation type="journal article" date="2016" name="Nat. Commun.">
        <title>Thousands of microbial genomes shed light on interconnected biogeochemical processes in an aquifer system.</title>
        <authorList>
            <person name="Anantharaman K."/>
            <person name="Brown C.T."/>
            <person name="Hug L.A."/>
            <person name="Sharon I."/>
            <person name="Castelle C.J."/>
            <person name="Probst A.J."/>
            <person name="Thomas B.C."/>
            <person name="Singh A."/>
            <person name="Wilkins M.J."/>
            <person name="Karaoz U."/>
            <person name="Brodie E.L."/>
            <person name="Williams K.H."/>
            <person name="Hubbard S.S."/>
            <person name="Banfield J.F."/>
        </authorList>
    </citation>
    <scope>NUCLEOTIDE SEQUENCE [LARGE SCALE GENOMIC DNA]</scope>
</reference>
<comment type="catalytic activity">
    <reaction evidence="18">
        <text>N(6)-methyl-ATP + H2O = N(6)-methyl-AMP + diphosphate + H(+)</text>
        <dbReference type="Rhea" id="RHEA:67608"/>
        <dbReference type="ChEBI" id="CHEBI:15377"/>
        <dbReference type="ChEBI" id="CHEBI:15378"/>
        <dbReference type="ChEBI" id="CHEBI:33019"/>
        <dbReference type="ChEBI" id="CHEBI:144842"/>
        <dbReference type="ChEBI" id="CHEBI:172873"/>
    </reaction>
    <physiologicalReaction direction="left-to-right" evidence="18">
        <dbReference type="Rhea" id="RHEA:67609"/>
    </physiologicalReaction>
</comment>
<comment type="catalytic activity">
    <reaction evidence="9">
        <text>8-oxo-dGTP + H2O = 8-oxo-dGMP + diphosphate + H(+)</text>
        <dbReference type="Rhea" id="RHEA:31575"/>
        <dbReference type="ChEBI" id="CHEBI:15377"/>
        <dbReference type="ChEBI" id="CHEBI:15378"/>
        <dbReference type="ChEBI" id="CHEBI:33019"/>
        <dbReference type="ChEBI" id="CHEBI:63224"/>
        <dbReference type="ChEBI" id="CHEBI:77896"/>
    </reaction>
    <physiologicalReaction direction="left-to-right" evidence="9">
        <dbReference type="Rhea" id="RHEA:31576"/>
    </physiologicalReaction>
</comment>
<dbReference type="SUPFAM" id="SSF55811">
    <property type="entry name" value="Nudix"/>
    <property type="match status" value="1"/>
</dbReference>
<keyword evidence="5" id="KW-0378">Hydrolase</keyword>
<proteinExistence type="inferred from homology"/>
<evidence type="ECO:0000256" key="2">
    <source>
        <dbReference type="ARBA" id="ARBA00005582"/>
    </source>
</evidence>
<dbReference type="AlphaFoldDB" id="A0A1F5FX09"/>
<evidence type="ECO:0000256" key="18">
    <source>
        <dbReference type="ARBA" id="ARBA00048002"/>
    </source>
</evidence>
<evidence type="ECO:0000256" key="8">
    <source>
        <dbReference type="ARBA" id="ARBA00024459"/>
    </source>
</evidence>
<comment type="similarity">
    <text evidence="2">Belongs to the Nudix hydrolase family.</text>
</comment>
<evidence type="ECO:0000256" key="21">
    <source>
        <dbReference type="ARBA" id="ARBA00053094"/>
    </source>
</evidence>
<dbReference type="Pfam" id="PF00293">
    <property type="entry name" value="NUDIX"/>
    <property type="match status" value="1"/>
</dbReference>
<evidence type="ECO:0000313" key="24">
    <source>
        <dbReference type="Proteomes" id="UP000179237"/>
    </source>
</evidence>
<evidence type="ECO:0000256" key="16">
    <source>
        <dbReference type="ARBA" id="ARBA00031927"/>
    </source>
</evidence>
<comment type="catalytic activity">
    <reaction evidence="19">
        <text>O(6)-methyl-dGTP + H2O = O(6)-methyl-dGMP + diphosphate + H(+)</text>
        <dbReference type="Rhea" id="RHEA:67600"/>
        <dbReference type="ChEBI" id="CHEBI:15377"/>
        <dbReference type="ChEBI" id="CHEBI:15378"/>
        <dbReference type="ChEBI" id="CHEBI:33019"/>
        <dbReference type="ChEBI" id="CHEBI:169974"/>
        <dbReference type="ChEBI" id="CHEBI:169975"/>
    </reaction>
    <physiologicalReaction direction="left-to-right" evidence="19">
        <dbReference type="Rhea" id="RHEA:67601"/>
    </physiologicalReaction>
</comment>
<evidence type="ECO:0000256" key="3">
    <source>
        <dbReference type="ARBA" id="ARBA00011245"/>
    </source>
</evidence>
<dbReference type="EMBL" id="MFAQ01000002">
    <property type="protein sequence ID" value="OGD84142.1"/>
    <property type="molecule type" value="Genomic_DNA"/>
</dbReference>
<dbReference type="EC" id="3.6.1.56" evidence="11"/>
<dbReference type="PANTHER" id="PTHR43758">
    <property type="entry name" value="7,8-DIHYDRO-8-OXOGUANINE TRIPHOSPHATASE"/>
    <property type="match status" value="1"/>
</dbReference>
<dbReference type="CDD" id="cd03427">
    <property type="entry name" value="NUDIX_MTH1_Nudt1"/>
    <property type="match status" value="1"/>
</dbReference>
<evidence type="ECO:0000256" key="15">
    <source>
        <dbReference type="ARBA" id="ARBA00030682"/>
    </source>
</evidence>
<gene>
    <name evidence="23" type="ORF">A2572_03235</name>
</gene>
<evidence type="ECO:0000256" key="17">
    <source>
        <dbReference type="ARBA" id="ARBA00032071"/>
    </source>
</evidence>
<dbReference type="GO" id="GO:0008413">
    <property type="term" value="F:8-oxo-7,8-dihydroguanosine triphosphate pyrophosphatase activity"/>
    <property type="evidence" value="ECO:0007669"/>
    <property type="project" value="InterPro"/>
</dbReference>
<sequence length="154" mass="17773">MKKATVLLLLKDSKILLAMKKRGFGMGKWNGVGGKPDVDEDIVATAVRESQEEIGVTPLNPCKVALFKYYFPHDNFGMQVWIFTAVEWNGEPTETEEMRPLWFNHKDIPYDQMWSDDEVWMPEILAGKLLSGSFMFDKEGKILDYYIEEVESIE</sequence>
<comment type="function">
    <text evidence="21">Oxidized purine nucleoside triphosphate hydrolase which is a prominent sanitizer of the oxidized nucleotide pool. Catalyzes the hydrolysis of 2-oxo-dATP (2-hydroxy-dATP) into 2-oxo-dAMP. Also has a significant hydrolase activity toward 2-oxo-ATP, 8-oxo-dGTP and 8-oxo-dATP. Through the hydrolysis of oxidized purine nucleoside triphosphates, prevents their incorporation into DNA and the subsequent transversions A:T to C:G and G:C to T:A. Also catalyzes the hydrolysis of methylated purine nucleoside triphosphate preventing their integration into DNA. Through this antimutagenic activity protects cells from oxidative stress.</text>
</comment>
<dbReference type="GO" id="GO:0005737">
    <property type="term" value="C:cytoplasm"/>
    <property type="evidence" value="ECO:0007669"/>
    <property type="project" value="TreeGrafter"/>
</dbReference>
<dbReference type="PANTHER" id="PTHR43758:SF2">
    <property type="entry name" value="OXIDIZED PURINE NUCLEOSIDE TRIPHOSPHATE HYDROLASE"/>
    <property type="match status" value="1"/>
</dbReference>
<dbReference type="InterPro" id="IPR015797">
    <property type="entry name" value="NUDIX_hydrolase-like_dom_sf"/>
</dbReference>
<comment type="catalytic activity">
    <reaction evidence="20">
        <text>N(6)-methyl-dATP + H2O = N(6)-methyl-dAMP + diphosphate + H(+)</text>
        <dbReference type="Rhea" id="RHEA:67604"/>
        <dbReference type="ChEBI" id="CHEBI:15377"/>
        <dbReference type="ChEBI" id="CHEBI:15378"/>
        <dbReference type="ChEBI" id="CHEBI:33019"/>
        <dbReference type="ChEBI" id="CHEBI:169976"/>
        <dbReference type="ChEBI" id="CHEBI:172872"/>
    </reaction>
    <physiologicalReaction direction="left-to-right" evidence="20">
        <dbReference type="Rhea" id="RHEA:67605"/>
    </physiologicalReaction>
</comment>
<name>A0A1F5FX09_9BACT</name>
<evidence type="ECO:0000256" key="20">
    <source>
        <dbReference type="ARBA" id="ARBA00049032"/>
    </source>
</evidence>
<comment type="subunit">
    <text evidence="3">Monomer.</text>
</comment>
<organism evidence="23 24">
    <name type="scientific">Candidatus Collierbacteria bacterium RIFOXYD1_FULL_40_9</name>
    <dbReference type="NCBI Taxonomy" id="1817731"/>
    <lineage>
        <taxon>Bacteria</taxon>
        <taxon>Candidatus Collieribacteriota</taxon>
    </lineage>
</organism>
<evidence type="ECO:0000256" key="12">
    <source>
        <dbReference type="ARBA" id="ARBA00026218"/>
    </source>
</evidence>
<dbReference type="InterPro" id="IPR003563">
    <property type="entry name" value="8ODP"/>
</dbReference>
<evidence type="ECO:0000256" key="9">
    <source>
        <dbReference type="ARBA" id="ARBA00024486"/>
    </source>
</evidence>
<keyword evidence="4" id="KW-0479">Metal-binding</keyword>
<evidence type="ECO:0000256" key="14">
    <source>
        <dbReference type="ARBA" id="ARBA00030634"/>
    </source>
</evidence>
<comment type="catalytic activity">
    <reaction evidence="10">
        <text>2-oxo-ATP + H2O = 2-oxo-AMP + diphosphate + H(+)</text>
        <dbReference type="Rhea" id="RHEA:67392"/>
        <dbReference type="ChEBI" id="CHEBI:15377"/>
        <dbReference type="ChEBI" id="CHEBI:15378"/>
        <dbReference type="ChEBI" id="CHEBI:33019"/>
        <dbReference type="ChEBI" id="CHEBI:71395"/>
        <dbReference type="ChEBI" id="CHEBI:172878"/>
    </reaction>
    <physiologicalReaction direction="left-to-right" evidence="10">
        <dbReference type="Rhea" id="RHEA:67393"/>
    </physiologicalReaction>
</comment>
<dbReference type="GO" id="GO:0046872">
    <property type="term" value="F:metal ion binding"/>
    <property type="evidence" value="ECO:0007669"/>
    <property type="project" value="UniProtKB-KW"/>
</dbReference>
<comment type="cofactor">
    <cofactor evidence="1">
        <name>Mg(2+)</name>
        <dbReference type="ChEBI" id="CHEBI:18420"/>
    </cofactor>
</comment>
<evidence type="ECO:0000313" key="23">
    <source>
        <dbReference type="EMBL" id="OGD84142.1"/>
    </source>
</evidence>
<comment type="catalytic activity">
    <reaction evidence="7">
        <text>8-oxo-dATP + H2O = 8-oxo-dAMP + diphosphate + H(+)</text>
        <dbReference type="Rhea" id="RHEA:65396"/>
        <dbReference type="ChEBI" id="CHEBI:15377"/>
        <dbReference type="ChEBI" id="CHEBI:15378"/>
        <dbReference type="ChEBI" id="CHEBI:33019"/>
        <dbReference type="ChEBI" id="CHEBI:71361"/>
        <dbReference type="ChEBI" id="CHEBI:172871"/>
    </reaction>
    <physiologicalReaction direction="left-to-right" evidence="7">
        <dbReference type="Rhea" id="RHEA:65397"/>
    </physiologicalReaction>
</comment>
<dbReference type="Proteomes" id="UP000179237">
    <property type="component" value="Unassembled WGS sequence"/>
</dbReference>
<accession>A0A1F5FX09</accession>
<evidence type="ECO:0000259" key="22">
    <source>
        <dbReference type="PROSITE" id="PS51462"/>
    </source>
</evidence>
<evidence type="ECO:0000256" key="1">
    <source>
        <dbReference type="ARBA" id="ARBA00001946"/>
    </source>
</evidence>
<evidence type="ECO:0000256" key="11">
    <source>
        <dbReference type="ARBA" id="ARBA00026103"/>
    </source>
</evidence>
<dbReference type="InterPro" id="IPR000086">
    <property type="entry name" value="NUDIX_hydrolase_dom"/>
</dbReference>
<dbReference type="InterPro" id="IPR020084">
    <property type="entry name" value="NUDIX_hydrolase_CS"/>
</dbReference>
<dbReference type="PRINTS" id="PR01403">
    <property type="entry name" value="8OXTPHPHTASE"/>
</dbReference>
<dbReference type="PROSITE" id="PS00893">
    <property type="entry name" value="NUDIX_BOX"/>
    <property type="match status" value="1"/>
</dbReference>
<evidence type="ECO:0000256" key="6">
    <source>
        <dbReference type="ARBA" id="ARBA00022842"/>
    </source>
</evidence>
<evidence type="ECO:0000256" key="7">
    <source>
        <dbReference type="ARBA" id="ARBA00024448"/>
    </source>
</evidence>
<keyword evidence="6" id="KW-0460">Magnesium</keyword>
<dbReference type="PROSITE" id="PS51462">
    <property type="entry name" value="NUDIX"/>
    <property type="match status" value="1"/>
</dbReference>
<dbReference type="Gene3D" id="3.90.79.10">
    <property type="entry name" value="Nucleoside Triphosphate Pyrophosphohydrolase"/>
    <property type="match status" value="1"/>
</dbReference>